<dbReference type="Proteomes" id="UP000305067">
    <property type="component" value="Unassembled WGS sequence"/>
</dbReference>
<accession>A0A5C3QW42</accession>
<dbReference type="AlphaFoldDB" id="A0A5C3QW42"/>
<feature type="compositionally biased region" description="Basic and acidic residues" evidence="1">
    <location>
        <begin position="86"/>
        <end position="95"/>
    </location>
</feature>
<evidence type="ECO:0000313" key="3">
    <source>
        <dbReference type="Proteomes" id="UP000305067"/>
    </source>
</evidence>
<feature type="region of interest" description="Disordered" evidence="1">
    <location>
        <begin position="711"/>
        <end position="738"/>
    </location>
</feature>
<organism evidence="2 3">
    <name type="scientific">Pterulicium gracile</name>
    <dbReference type="NCBI Taxonomy" id="1884261"/>
    <lineage>
        <taxon>Eukaryota</taxon>
        <taxon>Fungi</taxon>
        <taxon>Dikarya</taxon>
        <taxon>Basidiomycota</taxon>
        <taxon>Agaricomycotina</taxon>
        <taxon>Agaricomycetes</taxon>
        <taxon>Agaricomycetidae</taxon>
        <taxon>Agaricales</taxon>
        <taxon>Pleurotineae</taxon>
        <taxon>Pterulaceae</taxon>
        <taxon>Pterulicium</taxon>
    </lineage>
</organism>
<evidence type="ECO:0000313" key="2">
    <source>
        <dbReference type="EMBL" id="TFL06172.1"/>
    </source>
</evidence>
<dbReference type="SMART" id="SM00367">
    <property type="entry name" value="LRR_CC"/>
    <property type="match status" value="5"/>
</dbReference>
<dbReference type="GO" id="GO:0031146">
    <property type="term" value="P:SCF-dependent proteasomal ubiquitin-dependent protein catabolic process"/>
    <property type="evidence" value="ECO:0007669"/>
    <property type="project" value="TreeGrafter"/>
</dbReference>
<feature type="region of interest" description="Disordered" evidence="1">
    <location>
        <begin position="1"/>
        <end position="122"/>
    </location>
</feature>
<gene>
    <name evidence="2" type="ORF">BDV98DRAFT_498453</name>
</gene>
<dbReference type="SUPFAM" id="SSF52047">
    <property type="entry name" value="RNI-like"/>
    <property type="match status" value="1"/>
</dbReference>
<feature type="compositionally biased region" description="Polar residues" evidence="1">
    <location>
        <begin position="99"/>
        <end position="122"/>
    </location>
</feature>
<dbReference type="InterPro" id="IPR032675">
    <property type="entry name" value="LRR_dom_sf"/>
</dbReference>
<protein>
    <recommendedName>
        <fullName evidence="4">F-box domain-containing protein</fullName>
    </recommendedName>
</protein>
<dbReference type="OrthoDB" id="550575at2759"/>
<reference evidence="2 3" key="1">
    <citation type="journal article" date="2019" name="Nat. Ecol. Evol.">
        <title>Megaphylogeny resolves global patterns of mushroom evolution.</title>
        <authorList>
            <person name="Varga T."/>
            <person name="Krizsan K."/>
            <person name="Foldi C."/>
            <person name="Dima B."/>
            <person name="Sanchez-Garcia M."/>
            <person name="Sanchez-Ramirez S."/>
            <person name="Szollosi G.J."/>
            <person name="Szarkandi J.G."/>
            <person name="Papp V."/>
            <person name="Albert L."/>
            <person name="Andreopoulos W."/>
            <person name="Angelini C."/>
            <person name="Antonin V."/>
            <person name="Barry K.W."/>
            <person name="Bougher N.L."/>
            <person name="Buchanan P."/>
            <person name="Buyck B."/>
            <person name="Bense V."/>
            <person name="Catcheside P."/>
            <person name="Chovatia M."/>
            <person name="Cooper J."/>
            <person name="Damon W."/>
            <person name="Desjardin D."/>
            <person name="Finy P."/>
            <person name="Geml J."/>
            <person name="Haridas S."/>
            <person name="Hughes K."/>
            <person name="Justo A."/>
            <person name="Karasinski D."/>
            <person name="Kautmanova I."/>
            <person name="Kiss B."/>
            <person name="Kocsube S."/>
            <person name="Kotiranta H."/>
            <person name="LaButti K.M."/>
            <person name="Lechner B.E."/>
            <person name="Liimatainen K."/>
            <person name="Lipzen A."/>
            <person name="Lukacs Z."/>
            <person name="Mihaltcheva S."/>
            <person name="Morgado L.N."/>
            <person name="Niskanen T."/>
            <person name="Noordeloos M.E."/>
            <person name="Ohm R.A."/>
            <person name="Ortiz-Santana B."/>
            <person name="Ovrebo C."/>
            <person name="Racz N."/>
            <person name="Riley R."/>
            <person name="Savchenko A."/>
            <person name="Shiryaev A."/>
            <person name="Soop K."/>
            <person name="Spirin V."/>
            <person name="Szebenyi C."/>
            <person name="Tomsovsky M."/>
            <person name="Tulloss R.E."/>
            <person name="Uehling J."/>
            <person name="Grigoriev I.V."/>
            <person name="Vagvolgyi C."/>
            <person name="Papp T."/>
            <person name="Martin F.M."/>
            <person name="Miettinen O."/>
            <person name="Hibbett D.S."/>
            <person name="Nagy L.G."/>
        </authorList>
    </citation>
    <scope>NUCLEOTIDE SEQUENCE [LARGE SCALE GENOMIC DNA]</scope>
    <source>
        <strain evidence="2 3">CBS 309.79</strain>
    </source>
</reference>
<feature type="compositionally biased region" description="Pro residues" evidence="1">
    <location>
        <begin position="47"/>
        <end position="64"/>
    </location>
</feature>
<feature type="compositionally biased region" description="Basic and acidic residues" evidence="1">
    <location>
        <begin position="729"/>
        <end position="738"/>
    </location>
</feature>
<dbReference type="InterPro" id="IPR001611">
    <property type="entry name" value="Leu-rich_rpt"/>
</dbReference>
<dbReference type="InterPro" id="IPR006553">
    <property type="entry name" value="Leu-rich_rpt_Cys-con_subtyp"/>
</dbReference>
<dbReference type="STRING" id="1884261.A0A5C3QW42"/>
<dbReference type="PANTHER" id="PTHR13318">
    <property type="entry name" value="PARTNER OF PAIRED, ISOFORM B-RELATED"/>
    <property type="match status" value="1"/>
</dbReference>
<proteinExistence type="predicted"/>
<sequence>MPTPALGRLEEASNRTAPSTILTQPDIPSSPSNSTLDTTVARSPSVFGPPPASQPRYPGTPPPESLRTRSRQTIGRYRIQGGRSFTETRGRKFSEGDAYQQQPTEGDSSQLHPSSLTCRHNRSYSSPPFSPFDLALSTHTAPIQPIPFVPRGLFGEMLPRELQLRVFAALLQLYEIEHLERISSSDWTCEKAGSRKYQWVGRSKGMRELVKFSRVSKAWKTLAFDGELWGTFPVPPPAQLSSKSMLGIAEVTGSLMTTLTFPGQNSLRNSVLVRLTDLICIKSIEPHVASYTQITSVDLSFCRKLSSSRTPGLHHLVLRAPSLRSLKVRGLSAVTNMTCSLLALYCPLLQNLDISRCGNVSGEGLRAMASRAEMQGRPLVLKRLLACGIAAIDDNALRALGKVTPFLEVLDLSYTRLHNSALDAFVTCDVDQHHKHPTILLTAAQAGRSSGTQDFYRRRLTKLRHLNLSACTLLTDSACTSLAYTMPDLECLELANIGTSVKDDGVIRLFRTTPALKKLDLEGASSIGDAVVVALTPPLVDIEDDLVAIPQLGSALEHLSLSHVNRVTSEVLSALILACARLRVLEIDETRISGRVMKDFVRLSRERKILSSKLVAVDCRGVSEALVKQLANEVRPRMGWRAWEARGLGFVDGRDALDDDTGLAGGVGVDECDEERVVLKSFYSWQGVDAVSEARRARAISSSSSSAASSRWWSRRSSGTNSPAGTPAEGDREGCVVM</sequence>
<name>A0A5C3QW42_9AGAR</name>
<evidence type="ECO:0008006" key="4">
    <source>
        <dbReference type="Google" id="ProtNLM"/>
    </source>
</evidence>
<keyword evidence="3" id="KW-1185">Reference proteome</keyword>
<evidence type="ECO:0000256" key="1">
    <source>
        <dbReference type="SAM" id="MobiDB-lite"/>
    </source>
</evidence>
<dbReference type="EMBL" id="ML178815">
    <property type="protein sequence ID" value="TFL06172.1"/>
    <property type="molecule type" value="Genomic_DNA"/>
</dbReference>
<dbReference type="GO" id="GO:0019005">
    <property type="term" value="C:SCF ubiquitin ligase complex"/>
    <property type="evidence" value="ECO:0007669"/>
    <property type="project" value="TreeGrafter"/>
</dbReference>
<dbReference type="Pfam" id="PF13516">
    <property type="entry name" value="LRR_6"/>
    <property type="match status" value="1"/>
</dbReference>
<feature type="compositionally biased region" description="Polar residues" evidence="1">
    <location>
        <begin position="14"/>
        <end position="42"/>
    </location>
</feature>
<dbReference type="Gene3D" id="3.80.10.10">
    <property type="entry name" value="Ribonuclease Inhibitor"/>
    <property type="match status" value="3"/>
</dbReference>